<protein>
    <submittedName>
        <fullName evidence="1">Uncharacterized protein</fullName>
    </submittedName>
</protein>
<organism evidence="1 2">
    <name type="scientific">Tuber borchii</name>
    <name type="common">White truffle</name>
    <dbReference type="NCBI Taxonomy" id="42251"/>
    <lineage>
        <taxon>Eukaryota</taxon>
        <taxon>Fungi</taxon>
        <taxon>Dikarya</taxon>
        <taxon>Ascomycota</taxon>
        <taxon>Pezizomycotina</taxon>
        <taxon>Pezizomycetes</taxon>
        <taxon>Pezizales</taxon>
        <taxon>Tuberaceae</taxon>
        <taxon>Tuber</taxon>
    </lineage>
</organism>
<dbReference type="EMBL" id="NESQ01000280">
    <property type="protein sequence ID" value="PUU74676.1"/>
    <property type="molecule type" value="Genomic_DNA"/>
</dbReference>
<evidence type="ECO:0000313" key="1">
    <source>
        <dbReference type="EMBL" id="PUU74676.1"/>
    </source>
</evidence>
<dbReference type="AlphaFoldDB" id="A0A2T6ZGU5"/>
<keyword evidence="2" id="KW-1185">Reference proteome</keyword>
<gene>
    <name evidence="1" type="ORF">B9Z19DRAFT_1068029</name>
</gene>
<proteinExistence type="predicted"/>
<comment type="caution">
    <text evidence="1">The sequence shown here is derived from an EMBL/GenBank/DDBJ whole genome shotgun (WGS) entry which is preliminary data.</text>
</comment>
<evidence type="ECO:0000313" key="2">
    <source>
        <dbReference type="Proteomes" id="UP000244722"/>
    </source>
</evidence>
<sequence>MTSRSARLIMNRVPSTSPIRDGCPPLRQHDHRLGQDFRLVSFDTFGVPQPLPLGLGNLPLYLDDDGFHSVNGPLDLTAHASCTLATPVNHDVNPTIGAFVISGPDDKKPSISPDLPQYQLNADAVSSTF</sequence>
<dbReference type="Proteomes" id="UP000244722">
    <property type="component" value="Unassembled WGS sequence"/>
</dbReference>
<accession>A0A2T6ZGU5</accession>
<name>A0A2T6ZGU5_TUBBO</name>
<reference evidence="1 2" key="1">
    <citation type="submission" date="2017-04" db="EMBL/GenBank/DDBJ databases">
        <title>Draft genome sequence of Tuber borchii Vittad., a whitish edible truffle.</title>
        <authorList>
            <consortium name="DOE Joint Genome Institute"/>
            <person name="Murat C."/>
            <person name="Kuo A."/>
            <person name="Barry K.W."/>
            <person name="Clum A."/>
            <person name="Dockter R.B."/>
            <person name="Fauchery L."/>
            <person name="Iotti M."/>
            <person name="Kohler A."/>
            <person name="Labutti K."/>
            <person name="Lindquist E.A."/>
            <person name="Lipzen A."/>
            <person name="Ohm R.A."/>
            <person name="Wang M."/>
            <person name="Grigoriev I.V."/>
            <person name="Zambonelli A."/>
            <person name="Martin F.M."/>
        </authorList>
    </citation>
    <scope>NUCLEOTIDE SEQUENCE [LARGE SCALE GENOMIC DNA]</scope>
    <source>
        <strain evidence="1 2">Tbo3840</strain>
    </source>
</reference>